<dbReference type="EMBL" id="JASPKZ010007939">
    <property type="protein sequence ID" value="KAJ9581359.1"/>
    <property type="molecule type" value="Genomic_DNA"/>
</dbReference>
<feature type="non-terminal residue" evidence="1">
    <location>
        <position position="1"/>
    </location>
</feature>
<dbReference type="AlphaFoldDB" id="A0AAD7ZIL8"/>
<evidence type="ECO:0000313" key="1">
    <source>
        <dbReference type="EMBL" id="KAJ9581359.1"/>
    </source>
</evidence>
<protein>
    <submittedName>
        <fullName evidence="1">Uncharacterized protein</fullName>
    </submittedName>
</protein>
<dbReference type="Proteomes" id="UP001233999">
    <property type="component" value="Unassembled WGS sequence"/>
</dbReference>
<evidence type="ECO:0000313" key="2">
    <source>
        <dbReference type="Proteomes" id="UP001233999"/>
    </source>
</evidence>
<reference evidence="1" key="1">
    <citation type="journal article" date="2023" name="IScience">
        <title>Live-bearing cockroach genome reveals convergent evolutionary mechanisms linked to viviparity in insects and beyond.</title>
        <authorList>
            <person name="Fouks B."/>
            <person name="Harrison M.C."/>
            <person name="Mikhailova A.A."/>
            <person name="Marchal E."/>
            <person name="English S."/>
            <person name="Carruthers M."/>
            <person name="Jennings E.C."/>
            <person name="Chiamaka E.L."/>
            <person name="Frigard R.A."/>
            <person name="Pippel M."/>
            <person name="Attardo G.M."/>
            <person name="Benoit J.B."/>
            <person name="Bornberg-Bauer E."/>
            <person name="Tobe S.S."/>
        </authorList>
    </citation>
    <scope>NUCLEOTIDE SEQUENCE</scope>
    <source>
        <strain evidence="1">Stay&amp;Tobe</strain>
    </source>
</reference>
<reference evidence="1" key="2">
    <citation type="submission" date="2023-05" db="EMBL/GenBank/DDBJ databases">
        <authorList>
            <person name="Fouks B."/>
        </authorList>
    </citation>
    <scope>NUCLEOTIDE SEQUENCE</scope>
    <source>
        <strain evidence="1">Stay&amp;Tobe</strain>
        <tissue evidence="1">Testes</tissue>
    </source>
</reference>
<name>A0AAD7ZIL8_DIPPU</name>
<accession>A0AAD7ZIL8</accession>
<feature type="non-terminal residue" evidence="1">
    <location>
        <position position="86"/>
    </location>
</feature>
<keyword evidence="2" id="KW-1185">Reference proteome</keyword>
<organism evidence="1 2">
    <name type="scientific">Diploptera punctata</name>
    <name type="common">Pacific beetle cockroach</name>
    <dbReference type="NCBI Taxonomy" id="6984"/>
    <lineage>
        <taxon>Eukaryota</taxon>
        <taxon>Metazoa</taxon>
        <taxon>Ecdysozoa</taxon>
        <taxon>Arthropoda</taxon>
        <taxon>Hexapoda</taxon>
        <taxon>Insecta</taxon>
        <taxon>Pterygota</taxon>
        <taxon>Neoptera</taxon>
        <taxon>Polyneoptera</taxon>
        <taxon>Dictyoptera</taxon>
        <taxon>Blattodea</taxon>
        <taxon>Blaberoidea</taxon>
        <taxon>Blaberidae</taxon>
        <taxon>Diplopterinae</taxon>
        <taxon>Diploptera</taxon>
    </lineage>
</organism>
<sequence length="86" mass="9914">GRPRKRWDEMLNEDGTGRKSITCGGGRGRRRIITFQYSVQNVICNSIIIKPRKRWDEMLNEDGTGRKAITCGGGRGRRRIIIFQYS</sequence>
<comment type="caution">
    <text evidence="1">The sequence shown here is derived from an EMBL/GenBank/DDBJ whole genome shotgun (WGS) entry which is preliminary data.</text>
</comment>
<gene>
    <name evidence="1" type="ORF">L9F63_023463</name>
</gene>
<proteinExistence type="predicted"/>